<keyword evidence="3" id="KW-1185">Reference proteome</keyword>
<protein>
    <recommendedName>
        <fullName evidence="1">SiaC family regulatory phosphoprotein domain-containing protein</fullName>
    </recommendedName>
</protein>
<dbReference type="EMBL" id="FOUO01000010">
    <property type="protein sequence ID" value="SFM56568.1"/>
    <property type="molecule type" value="Genomic_DNA"/>
</dbReference>
<sequence>MDERLYIPATPDTPEVDFHFAQRHLSLRGESYPESAVHFYHDILQRTRAFLQGLKEDRVRVTIELKYFNSSSTKMLFNLVECLNQATADGNHILLEWLHDPEDDTLLEFGQELAEDFPDLDLRLIPTQSA</sequence>
<feature type="domain" description="SiaC family regulatory phosphoprotein" evidence="1">
    <location>
        <begin position="7"/>
        <end position="126"/>
    </location>
</feature>
<dbReference type="RefSeq" id="WP_090485878.1">
    <property type="nucleotide sequence ID" value="NZ_FOUO01000010.1"/>
</dbReference>
<dbReference type="OrthoDB" id="5297629at2"/>
<evidence type="ECO:0000313" key="2">
    <source>
        <dbReference type="EMBL" id="SFM56568.1"/>
    </source>
</evidence>
<proteinExistence type="predicted"/>
<dbReference type="Pfam" id="PF09345">
    <property type="entry name" value="SiaC"/>
    <property type="match status" value="1"/>
</dbReference>
<evidence type="ECO:0000313" key="3">
    <source>
        <dbReference type="Proteomes" id="UP000199556"/>
    </source>
</evidence>
<dbReference type="Proteomes" id="UP000199556">
    <property type="component" value="Unassembled WGS sequence"/>
</dbReference>
<dbReference type="InterPro" id="IPR018530">
    <property type="entry name" value="SiaC"/>
</dbReference>
<evidence type="ECO:0000259" key="1">
    <source>
        <dbReference type="Pfam" id="PF09345"/>
    </source>
</evidence>
<name>A0A1I4RWD6_ECTMO</name>
<dbReference type="STRING" id="195064.SAMN05421721_11036"/>
<organism evidence="2 3">
    <name type="scientific">Ectothiorhodospira mobilis</name>
    <dbReference type="NCBI Taxonomy" id="195064"/>
    <lineage>
        <taxon>Bacteria</taxon>
        <taxon>Pseudomonadati</taxon>
        <taxon>Pseudomonadota</taxon>
        <taxon>Gammaproteobacteria</taxon>
        <taxon>Chromatiales</taxon>
        <taxon>Ectothiorhodospiraceae</taxon>
        <taxon>Ectothiorhodospira</taxon>
    </lineage>
</organism>
<gene>
    <name evidence="2" type="ORF">SAMN05421721_11036</name>
</gene>
<dbReference type="AlphaFoldDB" id="A0A1I4RWD6"/>
<accession>A0A1I4RWD6</accession>
<reference evidence="2 3" key="1">
    <citation type="submission" date="2016-10" db="EMBL/GenBank/DDBJ databases">
        <authorList>
            <person name="de Groot N.N."/>
        </authorList>
    </citation>
    <scope>NUCLEOTIDE SEQUENCE [LARGE SCALE GENOMIC DNA]</scope>
    <source>
        <strain evidence="2 3">DSM 4180</strain>
    </source>
</reference>